<dbReference type="eggNOG" id="ENOG502QSAH">
    <property type="taxonomic scope" value="Eukaryota"/>
</dbReference>
<evidence type="ECO:0000256" key="1">
    <source>
        <dbReference type="ARBA" id="ARBA00022737"/>
    </source>
</evidence>
<dbReference type="AlphaFoldDB" id="G8BR50"/>
<dbReference type="GO" id="GO:0045039">
    <property type="term" value="P:protein insertion into mitochondrial inner membrane"/>
    <property type="evidence" value="ECO:0007669"/>
    <property type="project" value="TreeGrafter"/>
</dbReference>
<dbReference type="PANTHER" id="PTHR46208">
    <property type="entry name" value="MITOCHONDRIAL IMPORT RECEPTOR SUBUNIT TOM70"/>
    <property type="match status" value="1"/>
</dbReference>
<dbReference type="EMBL" id="HE612858">
    <property type="protein sequence ID" value="CCE62226.1"/>
    <property type="molecule type" value="Genomic_DNA"/>
</dbReference>
<dbReference type="GO" id="GO:0030943">
    <property type="term" value="F:mitochondrion targeting sequence binding"/>
    <property type="evidence" value="ECO:0007669"/>
    <property type="project" value="TreeGrafter"/>
</dbReference>
<evidence type="ECO:0000313" key="3">
    <source>
        <dbReference type="EMBL" id="CCE62226.1"/>
    </source>
</evidence>
<keyword evidence="1" id="KW-0677">Repeat</keyword>
<protein>
    <recommendedName>
        <fullName evidence="5">Assembly chaperone of RPL4</fullName>
    </recommendedName>
</protein>
<dbReference type="Gene3D" id="1.25.40.10">
    <property type="entry name" value="Tetratricopeptide repeat domain"/>
    <property type="match status" value="1"/>
</dbReference>
<dbReference type="PANTHER" id="PTHR46208:SF2">
    <property type="entry name" value="ASSEMBLY CHAPERONE OF RPL4"/>
    <property type="match status" value="1"/>
</dbReference>
<dbReference type="HOGENOM" id="CLU_061203_0_0_1"/>
<dbReference type="GO" id="GO:0042273">
    <property type="term" value="P:ribosomal large subunit biogenesis"/>
    <property type="evidence" value="ECO:0007669"/>
    <property type="project" value="EnsemblFungi"/>
</dbReference>
<keyword evidence="4" id="KW-1185">Reference proteome</keyword>
<dbReference type="OMA" id="CIEMGLY"/>
<dbReference type="Proteomes" id="UP000005666">
    <property type="component" value="Chromosome 3"/>
</dbReference>
<dbReference type="OrthoDB" id="1914839at2759"/>
<name>G8BR50_TETPH</name>
<dbReference type="SUPFAM" id="SSF48452">
    <property type="entry name" value="TPR-like"/>
    <property type="match status" value="1"/>
</dbReference>
<gene>
    <name evidence="3" type="primary">TPHA0C00700</name>
    <name evidence="3" type="ordered locus">TPHA_0C00700</name>
</gene>
<accession>G8BR50</accession>
<evidence type="ECO:0000256" key="2">
    <source>
        <dbReference type="ARBA" id="ARBA00022803"/>
    </source>
</evidence>
<reference evidence="3 4" key="1">
    <citation type="journal article" date="2011" name="Proc. Natl. Acad. Sci. U.S.A.">
        <title>Evolutionary erosion of yeast sex chromosomes by mating-type switching accidents.</title>
        <authorList>
            <person name="Gordon J.L."/>
            <person name="Armisen D."/>
            <person name="Proux-Wera E."/>
            <person name="Oheigeartaigh S.S."/>
            <person name="Byrne K.P."/>
            <person name="Wolfe K.H."/>
        </authorList>
    </citation>
    <scope>NUCLEOTIDE SEQUENCE [LARGE SCALE GENOMIC DNA]</scope>
    <source>
        <strain evidence="4">ATCC 24235 / CBS 4417 / NBRC 1672 / NRRL Y-8282 / UCD 70-5</strain>
    </source>
</reference>
<keyword evidence="2" id="KW-0802">TPR repeat</keyword>
<evidence type="ECO:0000313" key="4">
    <source>
        <dbReference type="Proteomes" id="UP000005666"/>
    </source>
</evidence>
<dbReference type="KEGG" id="tpf:TPHA_0C00700"/>
<dbReference type="InterPro" id="IPR011990">
    <property type="entry name" value="TPR-like_helical_dom_sf"/>
</dbReference>
<dbReference type="GO" id="GO:0030150">
    <property type="term" value="P:protein import into mitochondrial matrix"/>
    <property type="evidence" value="ECO:0007669"/>
    <property type="project" value="TreeGrafter"/>
</dbReference>
<dbReference type="GO" id="GO:0051082">
    <property type="term" value="F:unfolded protein binding"/>
    <property type="evidence" value="ECO:0007669"/>
    <property type="project" value="EnsemblFungi"/>
</dbReference>
<evidence type="ECO:0008006" key="5">
    <source>
        <dbReference type="Google" id="ProtNLM"/>
    </source>
</evidence>
<dbReference type="GO" id="GO:0005634">
    <property type="term" value="C:nucleus"/>
    <property type="evidence" value="ECO:0007669"/>
    <property type="project" value="EnsemblFungi"/>
</dbReference>
<dbReference type="GO" id="GO:0008320">
    <property type="term" value="F:protein transmembrane transporter activity"/>
    <property type="evidence" value="ECO:0007669"/>
    <property type="project" value="TreeGrafter"/>
</dbReference>
<dbReference type="GO" id="GO:0005741">
    <property type="term" value="C:mitochondrial outer membrane"/>
    <property type="evidence" value="ECO:0007669"/>
    <property type="project" value="TreeGrafter"/>
</dbReference>
<dbReference type="CDD" id="cd24142">
    <property type="entry name" value="ACL4-like"/>
    <property type="match status" value="1"/>
</dbReference>
<dbReference type="GeneID" id="11535209"/>
<dbReference type="RefSeq" id="XP_003684660.1">
    <property type="nucleotide sequence ID" value="XM_003684612.1"/>
</dbReference>
<organism evidence="3 4">
    <name type="scientific">Tetrapisispora phaffii (strain ATCC 24235 / CBS 4417 / NBRC 1672 / NRRL Y-8282 / UCD 70-5)</name>
    <name type="common">Yeast</name>
    <name type="synonym">Fabospora phaffii</name>
    <dbReference type="NCBI Taxonomy" id="1071381"/>
    <lineage>
        <taxon>Eukaryota</taxon>
        <taxon>Fungi</taxon>
        <taxon>Dikarya</taxon>
        <taxon>Ascomycota</taxon>
        <taxon>Saccharomycotina</taxon>
        <taxon>Saccharomycetes</taxon>
        <taxon>Saccharomycetales</taxon>
        <taxon>Saccharomycetaceae</taxon>
        <taxon>Tetrapisispora</taxon>
    </lineage>
</organism>
<proteinExistence type="predicted"/>
<sequence length="381" mass="42954">MSDMQDVIEKARELLGENNAKEALSVLKPLKKKLKNPNDSILPLMQIFIDVYLEKGDVEKAYPILSDACELDPTGSKGGSEKFFTFGQVTGGEDGIKIIYQGIENISQEAGESISEEQLNKIVGGLLSMIEIWMTDLCMEPNAESQCEELIQKAMEISENRSPETWSMLGSIRISQQRFSDASNAFIQAWEYFEIKKQNIEKSLASNAIASHREYIELLQPLLALAKMCIEMGLYEIALKIISAVKDIEEDNLENYYLEGFVHYLLCKVTQFKATKKDIEITAENIYEFNEHFEDIRIEINNPTLSDLINDSRIALTFVVKLGENVDKEDNVSQELVAGANKLLKELGGAVDINTLMRSKKGENVEEADLELDLEVEEDEN</sequence>
<dbReference type="STRING" id="1071381.G8BR50"/>